<dbReference type="AlphaFoldDB" id="A0A6B8RFM4"/>
<sequence>MAALLSSISLLLLGSRLMLELNIQAQEMEEREHSLWELIIKQETILDLRKLVESYLIDVCRLIGEKRSGKSKNVIERIRSVMDKRYSENLLVDDIAKEVYLTSTYICLLFKQETGVTINEYLTSVRIKQAKELLKDPPACEICGPTPSWVPSLGVSV</sequence>
<keyword evidence="3" id="KW-0804">Transcription</keyword>
<evidence type="ECO:0000313" key="6">
    <source>
        <dbReference type="Proteomes" id="UP000426246"/>
    </source>
</evidence>
<protein>
    <submittedName>
        <fullName evidence="5">AraC family transcriptional regulator</fullName>
    </submittedName>
</protein>
<keyword evidence="1" id="KW-0805">Transcription regulation</keyword>
<keyword evidence="6" id="KW-1185">Reference proteome</keyword>
<evidence type="ECO:0000313" key="5">
    <source>
        <dbReference type="EMBL" id="QGQ94166.1"/>
    </source>
</evidence>
<dbReference type="EMBL" id="CP034235">
    <property type="protein sequence ID" value="QGQ94166.1"/>
    <property type="molecule type" value="Genomic_DNA"/>
</dbReference>
<dbReference type="PANTHER" id="PTHR43280:SF2">
    <property type="entry name" value="HTH-TYPE TRANSCRIPTIONAL REGULATOR EXSA"/>
    <property type="match status" value="1"/>
</dbReference>
<evidence type="ECO:0000256" key="1">
    <source>
        <dbReference type="ARBA" id="ARBA00023015"/>
    </source>
</evidence>
<dbReference type="KEGG" id="ppsc:EHS13_04215"/>
<dbReference type="GO" id="GO:0003700">
    <property type="term" value="F:DNA-binding transcription factor activity"/>
    <property type="evidence" value="ECO:0007669"/>
    <property type="project" value="InterPro"/>
</dbReference>
<dbReference type="InterPro" id="IPR009057">
    <property type="entry name" value="Homeodomain-like_sf"/>
</dbReference>
<dbReference type="SUPFAM" id="SSF46689">
    <property type="entry name" value="Homeodomain-like"/>
    <property type="match status" value="1"/>
</dbReference>
<evidence type="ECO:0000259" key="4">
    <source>
        <dbReference type="PROSITE" id="PS01124"/>
    </source>
</evidence>
<evidence type="ECO:0000256" key="2">
    <source>
        <dbReference type="ARBA" id="ARBA00023125"/>
    </source>
</evidence>
<feature type="domain" description="HTH araC/xylS-type" evidence="4">
    <location>
        <begin position="76"/>
        <end position="142"/>
    </location>
</feature>
<reference evidence="6" key="1">
    <citation type="submission" date="2018-11" db="EMBL/GenBank/DDBJ databases">
        <title>Complete genome sequence of Paenibacillus sp. ML311-T8.</title>
        <authorList>
            <person name="Nam Y.-D."/>
            <person name="Kang J."/>
            <person name="Chung W.-H."/>
            <person name="Park Y.S."/>
        </authorList>
    </citation>
    <scope>NUCLEOTIDE SEQUENCE [LARGE SCALE GENOMIC DNA]</scope>
    <source>
        <strain evidence="6">ML311-T8</strain>
    </source>
</reference>
<name>A0A6B8RFM4_9BACL</name>
<evidence type="ECO:0000256" key="3">
    <source>
        <dbReference type="ARBA" id="ARBA00023163"/>
    </source>
</evidence>
<dbReference type="GO" id="GO:0043565">
    <property type="term" value="F:sequence-specific DNA binding"/>
    <property type="evidence" value="ECO:0007669"/>
    <property type="project" value="InterPro"/>
</dbReference>
<dbReference type="Proteomes" id="UP000426246">
    <property type="component" value="Chromosome"/>
</dbReference>
<proteinExistence type="predicted"/>
<keyword evidence="2" id="KW-0238">DNA-binding</keyword>
<dbReference type="InterPro" id="IPR018060">
    <property type="entry name" value="HTH_AraC"/>
</dbReference>
<dbReference type="PANTHER" id="PTHR43280">
    <property type="entry name" value="ARAC-FAMILY TRANSCRIPTIONAL REGULATOR"/>
    <property type="match status" value="1"/>
</dbReference>
<gene>
    <name evidence="5" type="ORF">EHS13_04215</name>
</gene>
<accession>A0A6B8RFM4</accession>
<dbReference type="PROSITE" id="PS01124">
    <property type="entry name" value="HTH_ARAC_FAMILY_2"/>
    <property type="match status" value="1"/>
</dbReference>
<dbReference type="Gene3D" id="1.10.10.60">
    <property type="entry name" value="Homeodomain-like"/>
    <property type="match status" value="1"/>
</dbReference>
<organism evidence="5 6">
    <name type="scientific">Paenibacillus psychroresistens</name>
    <dbReference type="NCBI Taxonomy" id="1778678"/>
    <lineage>
        <taxon>Bacteria</taxon>
        <taxon>Bacillati</taxon>
        <taxon>Bacillota</taxon>
        <taxon>Bacilli</taxon>
        <taxon>Bacillales</taxon>
        <taxon>Paenibacillaceae</taxon>
        <taxon>Paenibacillus</taxon>
    </lineage>
</organism>